<dbReference type="KEGG" id="lla:L48473"/>
<sequence>MELFNLEFRALTDIGNKFRIRHHETNKVDIADIRYYDYLFNRCLSLINLAVQYLD</sequence>
<gene>
    <name evidence="1" type="primary">ygeC</name>
    <name evidence="1" type="ORF">L48473</name>
</gene>
<name>Q9CHR7_LACLA</name>
<dbReference type="HOGENOM" id="CLU_3026593_0_0_9"/>
<dbReference type="EnsemblBacteria" id="AAK04753">
    <property type="protein sequence ID" value="AAK04753"/>
    <property type="gene ID" value="L48473"/>
</dbReference>
<evidence type="ECO:0000313" key="2">
    <source>
        <dbReference type="Proteomes" id="UP000002196"/>
    </source>
</evidence>
<dbReference type="AlphaFoldDB" id="Q9CHR7"/>
<dbReference type="PATRIC" id="fig|272623.7.peg.700"/>
<accession>Q9CHR7</accession>
<keyword evidence="2" id="KW-1185">Reference proteome</keyword>
<dbReference type="EMBL" id="AE005176">
    <property type="protein sequence ID" value="AAK04753.1"/>
    <property type="molecule type" value="Genomic_DNA"/>
</dbReference>
<evidence type="ECO:0000313" key="1">
    <source>
        <dbReference type="EMBL" id="AAK04753.1"/>
    </source>
</evidence>
<dbReference type="PIR" id="G86706">
    <property type="entry name" value="G86706"/>
</dbReference>
<dbReference type="PaxDb" id="272623-L48473"/>
<organism evidence="1 2">
    <name type="scientific">Lactococcus lactis subsp. lactis (strain IL1403)</name>
    <name type="common">Streptococcus lactis</name>
    <dbReference type="NCBI Taxonomy" id="272623"/>
    <lineage>
        <taxon>Bacteria</taxon>
        <taxon>Bacillati</taxon>
        <taxon>Bacillota</taxon>
        <taxon>Bacilli</taxon>
        <taxon>Lactobacillales</taxon>
        <taxon>Streptococcaceae</taxon>
        <taxon>Lactococcus</taxon>
    </lineage>
</organism>
<reference evidence="1 2" key="1">
    <citation type="journal article" date="2001" name="Genome Res.">
        <title>The complete genome sequence of the lactic acid bacterium Lactococcus lactis ssp. lactis IL1403.</title>
        <authorList>
            <person name="Bolotin A."/>
            <person name="Wincker P."/>
            <person name="Mauger S."/>
            <person name="Jaillon O."/>
            <person name="Malarme K."/>
            <person name="Weissenbach J."/>
            <person name="Ehrlich S.D."/>
            <person name="Sorokin A."/>
        </authorList>
    </citation>
    <scope>NUCLEOTIDE SEQUENCE [LARGE SCALE GENOMIC DNA]</scope>
    <source>
        <strain evidence="1 2">IL1403</strain>
    </source>
</reference>
<proteinExistence type="predicted"/>
<dbReference type="Proteomes" id="UP000002196">
    <property type="component" value="Chromosome"/>
</dbReference>
<dbReference type="OrthoDB" id="5106738at2"/>
<protein>
    <submittedName>
        <fullName evidence="1">Uncharacterized protein</fullName>
    </submittedName>
</protein>